<dbReference type="EMBL" id="FP929052">
    <property type="protein sequence ID" value="CBL16755.1"/>
    <property type="molecule type" value="Genomic_DNA"/>
</dbReference>
<evidence type="ECO:0000256" key="2">
    <source>
        <dbReference type="ARBA" id="ARBA00023315"/>
    </source>
</evidence>
<organism evidence="4 5">
    <name type="scientific">Ruminococcus champanellensis (strain DSM 18848 / JCM 17042 / KCTC 15320 / 18P13)</name>
    <dbReference type="NCBI Taxonomy" id="213810"/>
    <lineage>
        <taxon>Bacteria</taxon>
        <taxon>Bacillati</taxon>
        <taxon>Bacillota</taxon>
        <taxon>Clostridia</taxon>
        <taxon>Eubacteriales</taxon>
        <taxon>Oscillospiraceae</taxon>
        <taxon>Ruminococcus</taxon>
    </lineage>
</organism>
<dbReference type="HOGENOM" id="CLU_056607_6_1_9"/>
<dbReference type="InterPro" id="IPR050832">
    <property type="entry name" value="Bact_Acetyltransf"/>
</dbReference>
<sequence>MEFTTYHSLPDAARQIREAVFVREQGFQLEFDKTDETAVHIVAWDGTQPAGTCRVYPAEGCFHIGRVAVLPQYRGTGLGRELMRRAEAYIRCTGGTAAELSGQVQASGFYKKLGYTPVGEVYPDEGCPHIRMQKQL</sequence>
<evidence type="ECO:0000256" key="1">
    <source>
        <dbReference type="ARBA" id="ARBA00022679"/>
    </source>
</evidence>
<dbReference type="Pfam" id="PF13673">
    <property type="entry name" value="Acetyltransf_10"/>
    <property type="match status" value="1"/>
</dbReference>
<dbReference type="GO" id="GO:0016747">
    <property type="term" value="F:acyltransferase activity, transferring groups other than amino-acyl groups"/>
    <property type="evidence" value="ECO:0007669"/>
    <property type="project" value="InterPro"/>
</dbReference>
<proteinExistence type="predicted"/>
<evidence type="ECO:0000313" key="4">
    <source>
        <dbReference type="EMBL" id="CBL16755.1"/>
    </source>
</evidence>
<dbReference type="PANTHER" id="PTHR43877">
    <property type="entry name" value="AMINOALKYLPHOSPHONATE N-ACETYLTRANSFERASE-RELATED-RELATED"/>
    <property type="match status" value="1"/>
</dbReference>
<dbReference type="STRING" id="213810.RUM_05340"/>
<protein>
    <submittedName>
        <fullName evidence="4">Predicted acyltransferase</fullName>
    </submittedName>
</protein>
<dbReference type="PATRIC" id="fig|213810.4.peg.440"/>
<gene>
    <name evidence="4" type="ordered locus">RUM_05340</name>
</gene>
<dbReference type="AlphaFoldDB" id="D4LAW0"/>
<keyword evidence="1 4" id="KW-0808">Transferase</keyword>
<keyword evidence="2 4" id="KW-0012">Acyltransferase</keyword>
<dbReference type="CDD" id="cd04301">
    <property type="entry name" value="NAT_SF"/>
    <property type="match status" value="1"/>
</dbReference>
<dbReference type="Proteomes" id="UP000007054">
    <property type="component" value="Chromosome"/>
</dbReference>
<accession>D4LAW0</accession>
<keyword evidence="5" id="KW-1185">Reference proteome</keyword>
<name>D4LAW0_RUMC1</name>
<dbReference type="InterPro" id="IPR016181">
    <property type="entry name" value="Acyl_CoA_acyltransferase"/>
</dbReference>
<reference evidence="4" key="2">
    <citation type="submission" date="2010-03" db="EMBL/GenBank/DDBJ databases">
        <authorList>
            <person name="Pajon A."/>
        </authorList>
    </citation>
    <scope>NUCLEOTIDE SEQUENCE</scope>
    <source>
        <strain evidence="4">Type strain: 18P13</strain>
    </source>
</reference>
<dbReference type="KEGG" id="rch:RUM_05340"/>
<dbReference type="BioCyc" id="RCHA213810:RUM_RS02580-MONOMER"/>
<dbReference type="Gene3D" id="3.40.630.30">
    <property type="match status" value="1"/>
</dbReference>
<dbReference type="GeneID" id="83155352"/>
<dbReference type="PROSITE" id="PS51186">
    <property type="entry name" value="GNAT"/>
    <property type="match status" value="1"/>
</dbReference>
<dbReference type="RefSeq" id="WP_015557662.1">
    <property type="nucleotide sequence ID" value="NC_021039.1"/>
</dbReference>
<evidence type="ECO:0000259" key="3">
    <source>
        <dbReference type="PROSITE" id="PS51186"/>
    </source>
</evidence>
<evidence type="ECO:0000313" key="5">
    <source>
        <dbReference type="Proteomes" id="UP000007054"/>
    </source>
</evidence>
<dbReference type="SUPFAM" id="SSF55729">
    <property type="entry name" value="Acyl-CoA N-acyltransferases (Nat)"/>
    <property type="match status" value="1"/>
</dbReference>
<reference evidence="4" key="1">
    <citation type="submission" date="2010-03" db="EMBL/GenBank/DDBJ databases">
        <title>The genome sequence of Ruminococcus sp. 18P13.</title>
        <authorList>
            <consortium name="metaHIT consortium -- http://www.metahit.eu/"/>
            <person name="Pajon A."/>
            <person name="Turner K."/>
            <person name="Parkhill J."/>
            <person name="Bernalier A."/>
        </authorList>
    </citation>
    <scope>NUCLEOTIDE SEQUENCE [LARGE SCALE GENOMIC DNA]</scope>
    <source>
        <strain evidence="4">Type strain: 18P13</strain>
    </source>
</reference>
<dbReference type="InterPro" id="IPR000182">
    <property type="entry name" value="GNAT_dom"/>
</dbReference>
<feature type="domain" description="N-acetyltransferase" evidence="3">
    <location>
        <begin position="1"/>
        <end position="136"/>
    </location>
</feature>